<proteinExistence type="predicted"/>
<keyword evidence="1" id="KW-1133">Transmembrane helix</keyword>
<protein>
    <recommendedName>
        <fullName evidence="4">Cytochrome c oxidase subunit 2A</fullName>
    </recommendedName>
</protein>
<name>A0ABQ1FG86_9BACL</name>
<comment type="caution">
    <text evidence="2">The sequence shown here is derived from an EMBL/GenBank/DDBJ whole genome shotgun (WGS) entry which is preliminary data.</text>
</comment>
<evidence type="ECO:0000313" key="2">
    <source>
        <dbReference type="EMBL" id="GGA09274.1"/>
    </source>
</evidence>
<feature type="transmembrane region" description="Helical" evidence="1">
    <location>
        <begin position="21"/>
        <end position="48"/>
    </location>
</feature>
<keyword evidence="1" id="KW-0812">Transmembrane</keyword>
<keyword evidence="3" id="KW-1185">Reference proteome</keyword>
<evidence type="ECO:0000256" key="1">
    <source>
        <dbReference type="SAM" id="Phobius"/>
    </source>
</evidence>
<keyword evidence="1" id="KW-0472">Membrane</keyword>
<dbReference type="EMBL" id="BMHE01000057">
    <property type="protein sequence ID" value="GGA09274.1"/>
    <property type="molecule type" value="Genomic_DNA"/>
</dbReference>
<accession>A0ABQ1FG86</accession>
<dbReference type="Proteomes" id="UP000615455">
    <property type="component" value="Unassembled WGS sequence"/>
</dbReference>
<organism evidence="2 3">
    <name type="scientific">Paenibacillus marchantiophytorum</name>
    <dbReference type="NCBI Taxonomy" id="1619310"/>
    <lineage>
        <taxon>Bacteria</taxon>
        <taxon>Bacillati</taxon>
        <taxon>Bacillota</taxon>
        <taxon>Bacilli</taxon>
        <taxon>Bacillales</taxon>
        <taxon>Paenibacillaceae</taxon>
        <taxon>Paenibacillus</taxon>
    </lineage>
</organism>
<dbReference type="RefSeq" id="WP_189019484.1">
    <property type="nucleotide sequence ID" value="NZ_BMHE01000057.1"/>
</dbReference>
<reference evidence="3" key="1">
    <citation type="journal article" date="2019" name="Int. J. Syst. Evol. Microbiol.">
        <title>The Global Catalogue of Microorganisms (GCM) 10K type strain sequencing project: providing services to taxonomists for standard genome sequencing and annotation.</title>
        <authorList>
            <consortium name="The Broad Institute Genomics Platform"/>
            <consortium name="The Broad Institute Genome Sequencing Center for Infectious Disease"/>
            <person name="Wu L."/>
            <person name="Ma J."/>
        </authorList>
    </citation>
    <scope>NUCLEOTIDE SEQUENCE [LARGE SCALE GENOMIC DNA]</scope>
    <source>
        <strain evidence="3">CGMCC 1.15043</strain>
    </source>
</reference>
<evidence type="ECO:0008006" key="4">
    <source>
        <dbReference type="Google" id="ProtNLM"/>
    </source>
</evidence>
<sequence length="51" mass="5959">MDSRNNDVIDKERKHTEQEPILRGTFASVLLLGLFLLVSWVIIFVLFISRQ</sequence>
<gene>
    <name evidence="2" type="ORF">GCM10008018_63630</name>
</gene>
<dbReference type="InterPro" id="IPR012538">
    <property type="entry name" value="Cyt_c_oxidase_su2a"/>
</dbReference>
<dbReference type="Pfam" id="PF08113">
    <property type="entry name" value="CoxIIa"/>
    <property type="match status" value="1"/>
</dbReference>
<evidence type="ECO:0000313" key="3">
    <source>
        <dbReference type="Proteomes" id="UP000615455"/>
    </source>
</evidence>